<protein>
    <submittedName>
        <fullName evidence="2">Uncharacterized protein</fullName>
    </submittedName>
</protein>
<evidence type="ECO:0000256" key="1">
    <source>
        <dbReference type="SAM" id="Phobius"/>
    </source>
</evidence>
<evidence type="ECO:0000313" key="2">
    <source>
        <dbReference type="EMBL" id="PFG34334.1"/>
    </source>
</evidence>
<name>A0A2A9E671_9MICO</name>
<feature type="transmembrane region" description="Helical" evidence="1">
    <location>
        <begin position="161"/>
        <end position="182"/>
    </location>
</feature>
<reference evidence="2 3" key="1">
    <citation type="submission" date="2017-10" db="EMBL/GenBank/DDBJ databases">
        <title>Sequencing the genomes of 1000 actinobacteria strains.</title>
        <authorList>
            <person name="Klenk H.-P."/>
        </authorList>
    </citation>
    <scope>NUCLEOTIDE SEQUENCE [LARGE SCALE GENOMIC DNA]</scope>
    <source>
        <strain evidence="2 3">DSM 18966</strain>
    </source>
</reference>
<keyword evidence="1" id="KW-0812">Transmembrane</keyword>
<dbReference type="EMBL" id="PDJG01000001">
    <property type="protein sequence ID" value="PFG34334.1"/>
    <property type="molecule type" value="Genomic_DNA"/>
</dbReference>
<feature type="transmembrane region" description="Helical" evidence="1">
    <location>
        <begin position="136"/>
        <end position="154"/>
    </location>
</feature>
<gene>
    <name evidence="2" type="ORF">ATL42_2240</name>
</gene>
<feature type="transmembrane region" description="Helical" evidence="1">
    <location>
        <begin position="28"/>
        <end position="49"/>
    </location>
</feature>
<dbReference type="Proteomes" id="UP000225548">
    <property type="component" value="Unassembled WGS sequence"/>
</dbReference>
<proteinExistence type="predicted"/>
<dbReference type="OrthoDB" id="3250762at2"/>
<keyword evidence="1" id="KW-1133">Transmembrane helix</keyword>
<evidence type="ECO:0000313" key="3">
    <source>
        <dbReference type="Proteomes" id="UP000225548"/>
    </source>
</evidence>
<feature type="transmembrane region" description="Helical" evidence="1">
    <location>
        <begin position="80"/>
        <end position="99"/>
    </location>
</feature>
<feature type="transmembrane region" description="Helical" evidence="1">
    <location>
        <begin position="188"/>
        <end position="208"/>
    </location>
</feature>
<feature type="transmembrane region" description="Helical" evidence="1">
    <location>
        <begin position="111"/>
        <end position="130"/>
    </location>
</feature>
<accession>A0A2A9E671</accession>
<feature type="transmembrane region" description="Helical" evidence="1">
    <location>
        <begin position="220"/>
        <end position="243"/>
    </location>
</feature>
<dbReference type="RefSeq" id="WP_098455384.1">
    <property type="nucleotide sequence ID" value="NZ_PDJG01000001.1"/>
</dbReference>
<keyword evidence="1" id="KW-0472">Membrane</keyword>
<keyword evidence="3" id="KW-1185">Reference proteome</keyword>
<dbReference type="AlphaFoldDB" id="A0A2A9E671"/>
<organism evidence="2 3">
    <name type="scientific">Sanguibacter antarcticus</name>
    <dbReference type="NCBI Taxonomy" id="372484"/>
    <lineage>
        <taxon>Bacteria</taxon>
        <taxon>Bacillati</taxon>
        <taxon>Actinomycetota</taxon>
        <taxon>Actinomycetes</taxon>
        <taxon>Micrococcales</taxon>
        <taxon>Sanguibacteraceae</taxon>
        <taxon>Sanguibacter</taxon>
    </lineage>
</organism>
<sequence>MNLSTRAVATACAAAAIAGGAYLGSVPLLAVVAVLVVLFAVGWSPLLGLPTPGGTFFVVVLAGLGALGSAQATYSEPWLRNLPLVLAMGVLLAFINELLRGDGRERLVESLVGGVSGLVVAVSAAGWISAYKTDGGTSLVLSCAVSIAAASAVSASRLRGLPNVVATVVAAVATGVGVAKVIPDMASISGVWTGIVTGVLVVSLQALFHRLPELGRPRAALAAIVLPVAVGGILVYVVGRILVS</sequence>
<feature type="transmembrane region" description="Helical" evidence="1">
    <location>
        <begin position="56"/>
        <end position="74"/>
    </location>
</feature>
<comment type="caution">
    <text evidence="2">The sequence shown here is derived from an EMBL/GenBank/DDBJ whole genome shotgun (WGS) entry which is preliminary data.</text>
</comment>